<accession>A0A6J4KSH0</accession>
<protein>
    <submittedName>
        <fullName evidence="2">Uncharacterized protein</fullName>
    </submittedName>
</protein>
<feature type="transmembrane region" description="Helical" evidence="1">
    <location>
        <begin position="83"/>
        <end position="105"/>
    </location>
</feature>
<sequence>GPGFLWTLPVDRRRHALTRVLAGWVWLMGGVALFALWLLALTLVTGGRVLPPETLRLATFDAAGSGPIDPSLLRAARWTYGPLIWVVPFTAATATYLLGSALVLGSRYPLRWVIGAALCFMLSSVAGDAARAQMRGGWLADAPARLMWQLVEGHYGFDALNTARTETQSTPTRLTTGERVMVWWGVPSLADWRTATLLWTGAGLLALWAAASRHRERRRR</sequence>
<keyword evidence="1" id="KW-1133">Transmembrane helix</keyword>
<proteinExistence type="predicted"/>
<feature type="non-terminal residue" evidence="2">
    <location>
        <position position="1"/>
    </location>
</feature>
<dbReference type="AlphaFoldDB" id="A0A6J4KSH0"/>
<feature type="transmembrane region" description="Helical" evidence="1">
    <location>
        <begin position="21"/>
        <end position="44"/>
    </location>
</feature>
<reference evidence="2" key="1">
    <citation type="submission" date="2020-02" db="EMBL/GenBank/DDBJ databases">
        <authorList>
            <person name="Meier V. D."/>
        </authorList>
    </citation>
    <scope>NUCLEOTIDE SEQUENCE</scope>
    <source>
        <strain evidence="2">AVDCRST_MAG40</strain>
    </source>
</reference>
<keyword evidence="1" id="KW-0812">Transmembrane</keyword>
<evidence type="ECO:0000256" key="1">
    <source>
        <dbReference type="SAM" id="Phobius"/>
    </source>
</evidence>
<evidence type="ECO:0000313" key="2">
    <source>
        <dbReference type="EMBL" id="CAA9313041.1"/>
    </source>
</evidence>
<feature type="transmembrane region" description="Helical" evidence="1">
    <location>
        <begin position="192"/>
        <end position="211"/>
    </location>
</feature>
<gene>
    <name evidence="2" type="ORF">AVDCRST_MAG40-1093</name>
</gene>
<name>A0A6J4KSH0_9BACT</name>
<keyword evidence="1" id="KW-0472">Membrane</keyword>
<feature type="transmembrane region" description="Helical" evidence="1">
    <location>
        <begin position="112"/>
        <end position="130"/>
    </location>
</feature>
<organism evidence="2">
    <name type="scientific">uncultured Gemmatimonadaceae bacterium</name>
    <dbReference type="NCBI Taxonomy" id="246130"/>
    <lineage>
        <taxon>Bacteria</taxon>
        <taxon>Pseudomonadati</taxon>
        <taxon>Gemmatimonadota</taxon>
        <taxon>Gemmatimonadia</taxon>
        <taxon>Gemmatimonadales</taxon>
        <taxon>Gemmatimonadaceae</taxon>
        <taxon>environmental samples</taxon>
    </lineage>
</organism>
<dbReference type="EMBL" id="CADCTX010000323">
    <property type="protein sequence ID" value="CAA9313041.1"/>
    <property type="molecule type" value="Genomic_DNA"/>
</dbReference>